<organism evidence="1 2">
    <name type="scientific">Marinospirillum insulare</name>
    <dbReference type="NCBI Taxonomy" id="217169"/>
    <lineage>
        <taxon>Bacteria</taxon>
        <taxon>Pseudomonadati</taxon>
        <taxon>Pseudomonadota</taxon>
        <taxon>Gammaproteobacteria</taxon>
        <taxon>Oceanospirillales</taxon>
        <taxon>Oceanospirillaceae</taxon>
        <taxon>Marinospirillum</taxon>
    </lineage>
</organism>
<comment type="caution">
    <text evidence="1">The sequence shown here is derived from an EMBL/GenBank/DDBJ whole genome shotgun (WGS) entry which is preliminary data.</text>
</comment>
<dbReference type="RefSeq" id="WP_051610338.1">
    <property type="nucleotide sequence ID" value="NZ_BSOR01000008.1"/>
</dbReference>
<gene>
    <name evidence="1" type="ORF">GCM10007878_04870</name>
</gene>
<accession>A0ABQ5ZXJ3</accession>
<evidence type="ECO:0008006" key="3">
    <source>
        <dbReference type="Google" id="ProtNLM"/>
    </source>
</evidence>
<dbReference type="Proteomes" id="UP001156682">
    <property type="component" value="Unassembled WGS sequence"/>
</dbReference>
<dbReference type="SUPFAM" id="SSF143100">
    <property type="entry name" value="TTHA1013/TTHA0281-like"/>
    <property type="match status" value="1"/>
</dbReference>
<dbReference type="InterPro" id="IPR010985">
    <property type="entry name" value="Ribbon_hlx_hlx"/>
</dbReference>
<sequence>MTKVNSSKYTIEIRLGEFEGETCYEAKVKELPSLAEYADTHEEAYALALDSIETLAEMHTELGRPFPQPLQNAVADYSGRVTLRLPRGLHQSLAIKAEEEAVSLNALLANVLASYVGFGTHFKQTTEKWQTLENKTPTAKSTAKVHNLREYQNLAVVNE</sequence>
<dbReference type="EMBL" id="BSOR01000008">
    <property type="protein sequence ID" value="GLR63052.1"/>
    <property type="molecule type" value="Genomic_DNA"/>
</dbReference>
<dbReference type="Pfam" id="PF05534">
    <property type="entry name" value="HicB"/>
    <property type="match status" value="1"/>
</dbReference>
<name>A0ABQ5ZXJ3_9GAMM</name>
<dbReference type="InterPro" id="IPR008651">
    <property type="entry name" value="Uncharacterised_HicB"/>
</dbReference>
<evidence type="ECO:0000313" key="1">
    <source>
        <dbReference type="EMBL" id="GLR63052.1"/>
    </source>
</evidence>
<reference evidence="2" key="1">
    <citation type="journal article" date="2019" name="Int. J. Syst. Evol. Microbiol.">
        <title>The Global Catalogue of Microorganisms (GCM) 10K type strain sequencing project: providing services to taxonomists for standard genome sequencing and annotation.</title>
        <authorList>
            <consortium name="The Broad Institute Genomics Platform"/>
            <consortium name="The Broad Institute Genome Sequencing Center for Infectious Disease"/>
            <person name="Wu L."/>
            <person name="Ma J."/>
        </authorList>
    </citation>
    <scope>NUCLEOTIDE SEQUENCE [LARGE SCALE GENOMIC DNA]</scope>
    <source>
        <strain evidence="2">NBRC 100033</strain>
    </source>
</reference>
<proteinExistence type="predicted"/>
<evidence type="ECO:0000313" key="2">
    <source>
        <dbReference type="Proteomes" id="UP001156682"/>
    </source>
</evidence>
<dbReference type="Gene3D" id="3.30.160.250">
    <property type="match status" value="1"/>
</dbReference>
<dbReference type="InterPro" id="IPR035069">
    <property type="entry name" value="TTHA1013/TTHA0281-like"/>
</dbReference>
<protein>
    <recommendedName>
        <fullName evidence="3">Toxin-antitoxin system HicB family antitoxin</fullName>
    </recommendedName>
</protein>
<keyword evidence="2" id="KW-1185">Reference proteome</keyword>
<dbReference type="SUPFAM" id="SSF47598">
    <property type="entry name" value="Ribbon-helix-helix"/>
    <property type="match status" value="1"/>
</dbReference>